<accession>A0A8S1INZ1</accession>
<comment type="similarity">
    <text evidence="1">Belongs to the glutathione peroxidase family.</text>
</comment>
<dbReference type="PANTHER" id="PTHR11592:SF78">
    <property type="entry name" value="GLUTATHIONE PEROXIDASE"/>
    <property type="match status" value="1"/>
</dbReference>
<dbReference type="PANTHER" id="PTHR11592">
    <property type="entry name" value="GLUTATHIONE PEROXIDASE"/>
    <property type="match status" value="1"/>
</dbReference>
<dbReference type="OrthoDB" id="446890at2759"/>
<evidence type="ECO:0008006" key="6">
    <source>
        <dbReference type="Google" id="ProtNLM"/>
    </source>
</evidence>
<dbReference type="AlphaFoldDB" id="A0A8S1INZ1"/>
<name>A0A8S1INZ1_9CHLO</name>
<keyword evidence="3" id="KW-0560">Oxidoreductase</keyword>
<dbReference type="InterPro" id="IPR000889">
    <property type="entry name" value="Glutathione_peroxidase"/>
</dbReference>
<evidence type="ECO:0000256" key="2">
    <source>
        <dbReference type="ARBA" id="ARBA00022559"/>
    </source>
</evidence>
<dbReference type="EMBL" id="CAJHUC010000543">
    <property type="protein sequence ID" value="CAD7696778.1"/>
    <property type="molecule type" value="Genomic_DNA"/>
</dbReference>
<dbReference type="GO" id="GO:0006979">
    <property type="term" value="P:response to oxidative stress"/>
    <property type="evidence" value="ECO:0007669"/>
    <property type="project" value="InterPro"/>
</dbReference>
<sequence>MWFSFSDMQDKIEVNGDSPHPLYRYMKAVQPTSLPGGPSSFGKKGEIEWNYTKFLINRHGQPIRRYRSVFDPLNFEGDVQLALADNGFLTPEECLLKPELSQCSIQQYL</sequence>
<dbReference type="InterPro" id="IPR036249">
    <property type="entry name" value="Thioredoxin-like_sf"/>
</dbReference>
<dbReference type="GO" id="GO:0004601">
    <property type="term" value="F:peroxidase activity"/>
    <property type="evidence" value="ECO:0007669"/>
    <property type="project" value="UniProtKB-KW"/>
</dbReference>
<gene>
    <name evidence="4" type="ORF">OSTQU699_LOCUS2139</name>
</gene>
<dbReference type="SUPFAM" id="SSF52833">
    <property type="entry name" value="Thioredoxin-like"/>
    <property type="match status" value="1"/>
</dbReference>
<protein>
    <recommendedName>
        <fullName evidence="6">Glutathione peroxidase</fullName>
    </recommendedName>
</protein>
<evidence type="ECO:0000256" key="1">
    <source>
        <dbReference type="ARBA" id="ARBA00006926"/>
    </source>
</evidence>
<keyword evidence="5" id="KW-1185">Reference proteome</keyword>
<evidence type="ECO:0000313" key="5">
    <source>
        <dbReference type="Proteomes" id="UP000708148"/>
    </source>
</evidence>
<dbReference type="Gene3D" id="3.40.30.10">
    <property type="entry name" value="Glutaredoxin"/>
    <property type="match status" value="1"/>
</dbReference>
<dbReference type="Proteomes" id="UP000708148">
    <property type="component" value="Unassembled WGS sequence"/>
</dbReference>
<keyword evidence="2" id="KW-0575">Peroxidase</keyword>
<comment type="caution">
    <text evidence="4">The sequence shown here is derived from an EMBL/GenBank/DDBJ whole genome shotgun (WGS) entry which is preliminary data.</text>
</comment>
<dbReference type="PROSITE" id="PS51355">
    <property type="entry name" value="GLUTATHIONE_PEROXID_3"/>
    <property type="match status" value="1"/>
</dbReference>
<proteinExistence type="inferred from homology"/>
<evidence type="ECO:0000256" key="3">
    <source>
        <dbReference type="ARBA" id="ARBA00023002"/>
    </source>
</evidence>
<evidence type="ECO:0000313" key="4">
    <source>
        <dbReference type="EMBL" id="CAD7696778.1"/>
    </source>
</evidence>
<reference evidence="4" key="1">
    <citation type="submission" date="2020-12" db="EMBL/GenBank/DDBJ databases">
        <authorList>
            <person name="Iha C."/>
        </authorList>
    </citation>
    <scope>NUCLEOTIDE SEQUENCE</scope>
</reference>
<organism evidence="4 5">
    <name type="scientific">Ostreobium quekettii</name>
    <dbReference type="NCBI Taxonomy" id="121088"/>
    <lineage>
        <taxon>Eukaryota</taxon>
        <taxon>Viridiplantae</taxon>
        <taxon>Chlorophyta</taxon>
        <taxon>core chlorophytes</taxon>
        <taxon>Ulvophyceae</taxon>
        <taxon>TCBD clade</taxon>
        <taxon>Bryopsidales</taxon>
        <taxon>Ostreobineae</taxon>
        <taxon>Ostreobiaceae</taxon>
        <taxon>Ostreobium</taxon>
    </lineage>
</organism>